<dbReference type="InterPro" id="IPR004158">
    <property type="entry name" value="DUF247_pln"/>
</dbReference>
<dbReference type="EMBL" id="CM000764">
    <property type="protein sequence ID" value="OQU84013.1"/>
    <property type="molecule type" value="Genomic_DNA"/>
</dbReference>
<dbReference type="PANTHER" id="PTHR31549:SF265">
    <property type="match status" value="1"/>
</dbReference>
<sequence>MVMEPAAAWGPSCEFQLANWTVEEPAAEVWAPAVGLPLEYASSDIFGTCPQAYVPESIGEKQLVEFEYNYSSASRHNLSPEAIVVDGQNRHEVVDPQKLETRIVVSNDSYATNVFNQVEHAFKVDINLMAEKMHRYPAGLGDTIGESYTVPRIVAIGPYHHHRDHLKQAEKVKHMAAICCVKESGHLLEEMYAAVASIADNVRCLYDKDVMAGISCVDFRDMMFVDACFLVQYMSMRSRQKIDNSLHGFLSFNRSNIHHDIKLLENQLPWKVVEVVMRFRPVPLHRFMAILKEYLQDRKPPKEEDPVFILDNSYRPPHLLGLLHYYTVGRSRYTSDRTVRPKGQSDSVSALELAKIGITITANESMELIDMGLSQKGTLFAELSMAPLTLDRDRASYLLNMAALELCMVKSFSKAAVEDSAVCSYLLLLANLAHRQEDVHELRVSGLLQGGGGLTDEEALRFFTNLRNMRHGRSYDRVMAQIEVYKESKWKEAKVYAFYYKNKKTIAAFVTGIGALVGIIGTLLSIKKSL</sequence>
<keyword evidence="1" id="KW-0472">Membrane</keyword>
<name>A0A1Z5RJS2_SORBI</name>
<feature type="transmembrane region" description="Helical" evidence="1">
    <location>
        <begin position="506"/>
        <end position="526"/>
    </location>
</feature>
<organism evidence="2 3">
    <name type="scientific">Sorghum bicolor</name>
    <name type="common">Sorghum</name>
    <name type="synonym">Sorghum vulgare</name>
    <dbReference type="NCBI Taxonomy" id="4558"/>
    <lineage>
        <taxon>Eukaryota</taxon>
        <taxon>Viridiplantae</taxon>
        <taxon>Streptophyta</taxon>
        <taxon>Embryophyta</taxon>
        <taxon>Tracheophyta</taxon>
        <taxon>Spermatophyta</taxon>
        <taxon>Magnoliopsida</taxon>
        <taxon>Liliopsida</taxon>
        <taxon>Poales</taxon>
        <taxon>Poaceae</taxon>
        <taxon>PACMAD clade</taxon>
        <taxon>Panicoideae</taxon>
        <taxon>Andropogonodae</taxon>
        <taxon>Andropogoneae</taxon>
        <taxon>Sorghinae</taxon>
        <taxon>Sorghum</taxon>
    </lineage>
</organism>
<dbReference type="AlphaFoldDB" id="A0A1Z5RJS2"/>
<keyword evidence="1" id="KW-0812">Transmembrane</keyword>
<dbReference type="Gramene" id="OQU84013">
    <property type="protein sequence ID" value="OQU84013"/>
    <property type="gene ID" value="SORBI_3005G216400"/>
</dbReference>
<keyword evidence="1" id="KW-1133">Transmembrane helix</keyword>
<dbReference type="PANTHER" id="PTHR31549">
    <property type="entry name" value="PROTEIN, PUTATIVE (DUF247)-RELATED-RELATED"/>
    <property type="match status" value="1"/>
</dbReference>
<reference evidence="3" key="2">
    <citation type="journal article" date="2018" name="Plant J.">
        <title>The Sorghum bicolor reference genome: improved assembly, gene annotations, a transcriptome atlas, and signatures of genome organization.</title>
        <authorList>
            <person name="McCormick R.F."/>
            <person name="Truong S.K."/>
            <person name="Sreedasyam A."/>
            <person name="Jenkins J."/>
            <person name="Shu S."/>
            <person name="Sims D."/>
            <person name="Kennedy M."/>
            <person name="Amirebrahimi M."/>
            <person name="Weers B.D."/>
            <person name="McKinley B."/>
            <person name="Mattison A."/>
            <person name="Morishige D.T."/>
            <person name="Grimwood J."/>
            <person name="Schmutz J."/>
            <person name="Mullet J.E."/>
        </authorList>
    </citation>
    <scope>NUCLEOTIDE SEQUENCE [LARGE SCALE GENOMIC DNA]</scope>
    <source>
        <strain evidence="3">cv. BTx623</strain>
    </source>
</reference>
<reference evidence="2 3" key="1">
    <citation type="journal article" date="2009" name="Nature">
        <title>The Sorghum bicolor genome and the diversification of grasses.</title>
        <authorList>
            <person name="Paterson A.H."/>
            <person name="Bowers J.E."/>
            <person name="Bruggmann R."/>
            <person name="Dubchak I."/>
            <person name="Grimwood J."/>
            <person name="Gundlach H."/>
            <person name="Haberer G."/>
            <person name="Hellsten U."/>
            <person name="Mitros T."/>
            <person name="Poliakov A."/>
            <person name="Schmutz J."/>
            <person name="Spannagl M."/>
            <person name="Tang H."/>
            <person name="Wang X."/>
            <person name="Wicker T."/>
            <person name="Bharti A.K."/>
            <person name="Chapman J."/>
            <person name="Feltus F.A."/>
            <person name="Gowik U."/>
            <person name="Grigoriev I.V."/>
            <person name="Lyons E."/>
            <person name="Maher C.A."/>
            <person name="Martis M."/>
            <person name="Narechania A."/>
            <person name="Otillar R.P."/>
            <person name="Penning B.W."/>
            <person name="Salamov A.A."/>
            <person name="Wang Y."/>
            <person name="Zhang L."/>
            <person name="Carpita N.C."/>
            <person name="Freeling M."/>
            <person name="Gingle A.R."/>
            <person name="Hash C.T."/>
            <person name="Keller B."/>
            <person name="Klein P."/>
            <person name="Kresovich S."/>
            <person name="McCann M.C."/>
            <person name="Ming R."/>
            <person name="Peterson D.G."/>
            <person name="Mehboob-ur-Rahman"/>
            <person name="Ware D."/>
            <person name="Westhoff P."/>
            <person name="Mayer K.F."/>
            <person name="Messing J."/>
            <person name="Rokhsar D.S."/>
        </authorList>
    </citation>
    <scope>NUCLEOTIDE SEQUENCE [LARGE SCALE GENOMIC DNA]</scope>
    <source>
        <strain evidence="3">cv. BTx623</strain>
    </source>
</reference>
<evidence type="ECO:0000256" key="1">
    <source>
        <dbReference type="SAM" id="Phobius"/>
    </source>
</evidence>
<keyword evidence="3" id="KW-1185">Reference proteome</keyword>
<proteinExistence type="predicted"/>
<dbReference type="Proteomes" id="UP000000768">
    <property type="component" value="Chromosome 5"/>
</dbReference>
<dbReference type="OMA" id="SMELIDM"/>
<dbReference type="InParanoid" id="A0A1Z5RJS2"/>
<evidence type="ECO:0000313" key="2">
    <source>
        <dbReference type="EMBL" id="OQU84013.1"/>
    </source>
</evidence>
<dbReference type="STRING" id="4558.A0A1Z5RJS2"/>
<gene>
    <name evidence="2" type="ORF">SORBI_3005G216400</name>
</gene>
<accession>A0A1Z5RJS2</accession>
<dbReference type="OrthoDB" id="1849062at2759"/>
<dbReference type="Pfam" id="PF03140">
    <property type="entry name" value="DUF247"/>
    <property type="match status" value="1"/>
</dbReference>
<evidence type="ECO:0000313" key="3">
    <source>
        <dbReference type="Proteomes" id="UP000000768"/>
    </source>
</evidence>
<protein>
    <submittedName>
        <fullName evidence="2">Uncharacterized protein</fullName>
    </submittedName>
</protein>